<name>A0A0E9NNT3_SAICN</name>
<sequence>MAPPPPPLPLPLSSPSRDPLTNMPTLTYPPSTPLSKLSPTELTSLHSLLTELARLHSTADPAINPLDLFLLLSSDHPDASLLKFLRARSYSAPNGLKQMLQTLAWRRQVGILELSGQGESGVLLDCPEILYGSTPDPPVGYIWGQDALHRPVVWIVLKSWEPKRIPREVLQKHLLVFFEELKGMAGWPVEGAMIVMDINGFSLTKHMDMQFYKFFMEITQSHFPESLGRCLIYGSSYQTRIFNVLFSLLSPMIDARVKSKIGFVSKKEELGREFEGGLESAWISARYGGMSGREYVYEAPPAEDLTITDAANAKFAKGRQEEEARAHQLLTKWFDLTNTWIKTSKSGTATEEEVMRAWREREDVGCEMRECWRRFMGCVKEGRKGLWERRGVLGGDGSVDWAKAL</sequence>
<evidence type="ECO:0000259" key="2">
    <source>
        <dbReference type="PROSITE" id="PS50191"/>
    </source>
</evidence>
<dbReference type="EMBL" id="BACD03000047">
    <property type="protein sequence ID" value="GAO51489.1"/>
    <property type="molecule type" value="Genomic_DNA"/>
</dbReference>
<keyword evidence="4" id="KW-1185">Reference proteome</keyword>
<dbReference type="SUPFAM" id="SSF52087">
    <property type="entry name" value="CRAL/TRIO domain"/>
    <property type="match status" value="1"/>
</dbReference>
<evidence type="ECO:0000313" key="3">
    <source>
        <dbReference type="EMBL" id="GAO51489.1"/>
    </source>
</evidence>
<reference evidence="3 4" key="3">
    <citation type="journal article" date="2015" name="Genome Announc.">
        <title>Draft Genome Sequence of the Archiascomycetous Yeast Saitoella complicata.</title>
        <authorList>
            <person name="Yamauchi K."/>
            <person name="Kondo S."/>
            <person name="Hamamoto M."/>
            <person name="Takahashi Y."/>
            <person name="Ogura Y."/>
            <person name="Hayashi T."/>
            <person name="Nishida H."/>
        </authorList>
    </citation>
    <scope>NUCLEOTIDE SEQUENCE [LARGE SCALE GENOMIC DNA]</scope>
    <source>
        <strain evidence="3 4">NRRL Y-17804</strain>
    </source>
</reference>
<accession>A0A0E9NNT3</accession>
<feature type="domain" description="CRAL-TRIO" evidence="2">
    <location>
        <begin position="144"/>
        <end position="295"/>
    </location>
</feature>
<dbReference type="SUPFAM" id="SSF46938">
    <property type="entry name" value="CRAL/TRIO N-terminal domain"/>
    <property type="match status" value="1"/>
</dbReference>
<organism evidence="3 4">
    <name type="scientific">Saitoella complicata (strain BCRC 22490 / CBS 7301 / JCM 7358 / NBRC 10748 / NRRL Y-17804)</name>
    <dbReference type="NCBI Taxonomy" id="698492"/>
    <lineage>
        <taxon>Eukaryota</taxon>
        <taxon>Fungi</taxon>
        <taxon>Dikarya</taxon>
        <taxon>Ascomycota</taxon>
        <taxon>Taphrinomycotina</taxon>
        <taxon>Taphrinomycotina incertae sedis</taxon>
        <taxon>Saitoella</taxon>
    </lineage>
</organism>
<dbReference type="Proteomes" id="UP000033140">
    <property type="component" value="Unassembled WGS sequence"/>
</dbReference>
<feature type="region of interest" description="Disordered" evidence="1">
    <location>
        <begin position="1"/>
        <end position="35"/>
    </location>
</feature>
<proteinExistence type="predicted"/>
<evidence type="ECO:0000256" key="1">
    <source>
        <dbReference type="SAM" id="MobiDB-lite"/>
    </source>
</evidence>
<dbReference type="InterPro" id="IPR036273">
    <property type="entry name" value="CRAL/TRIO_N_dom_sf"/>
</dbReference>
<dbReference type="STRING" id="698492.A0A0E9NNT3"/>
<dbReference type="InterPro" id="IPR001251">
    <property type="entry name" value="CRAL-TRIO_dom"/>
</dbReference>
<evidence type="ECO:0000313" key="4">
    <source>
        <dbReference type="Proteomes" id="UP000033140"/>
    </source>
</evidence>
<dbReference type="InterPro" id="IPR036865">
    <property type="entry name" value="CRAL-TRIO_dom_sf"/>
</dbReference>
<reference evidence="3 4" key="2">
    <citation type="journal article" date="2014" name="J. Gen. Appl. Microbiol.">
        <title>The early diverging ascomycetous budding yeast Saitoella complicata has three histone deacetylases belonging to the Clr6, Hos2, and Rpd3 lineages.</title>
        <authorList>
            <person name="Nishida H."/>
            <person name="Matsumoto T."/>
            <person name="Kondo S."/>
            <person name="Hamamoto M."/>
            <person name="Yoshikawa H."/>
        </authorList>
    </citation>
    <scope>NUCLEOTIDE SEQUENCE [LARGE SCALE GENOMIC DNA]</scope>
    <source>
        <strain evidence="3 4">NRRL Y-17804</strain>
    </source>
</reference>
<dbReference type="InterPro" id="IPR052432">
    <property type="entry name" value="PITP/CRAL-TRIO"/>
</dbReference>
<dbReference type="CDD" id="cd00170">
    <property type="entry name" value="SEC14"/>
    <property type="match status" value="1"/>
</dbReference>
<dbReference type="Gene3D" id="3.40.525.10">
    <property type="entry name" value="CRAL-TRIO lipid binding domain"/>
    <property type="match status" value="1"/>
</dbReference>
<feature type="compositionally biased region" description="Low complexity" evidence="1">
    <location>
        <begin position="24"/>
        <end position="35"/>
    </location>
</feature>
<dbReference type="SMART" id="SM00516">
    <property type="entry name" value="SEC14"/>
    <property type="match status" value="1"/>
</dbReference>
<dbReference type="AlphaFoldDB" id="A0A0E9NNT3"/>
<feature type="compositionally biased region" description="Pro residues" evidence="1">
    <location>
        <begin position="1"/>
        <end position="12"/>
    </location>
</feature>
<protein>
    <recommendedName>
        <fullName evidence="2">CRAL-TRIO domain-containing protein</fullName>
    </recommendedName>
</protein>
<dbReference type="Pfam" id="PF00650">
    <property type="entry name" value="CRAL_TRIO"/>
    <property type="match status" value="1"/>
</dbReference>
<gene>
    <name evidence="3" type="ORF">G7K_5589-t1</name>
</gene>
<comment type="caution">
    <text evidence="3">The sequence shown here is derived from an EMBL/GenBank/DDBJ whole genome shotgun (WGS) entry which is preliminary data.</text>
</comment>
<dbReference type="PANTHER" id="PTHR46590:SF6">
    <property type="entry name" value="CRAL-TRIO DOMAIN-CONTAINING PROTEIN C365.01"/>
    <property type="match status" value="1"/>
</dbReference>
<dbReference type="PROSITE" id="PS50191">
    <property type="entry name" value="CRAL_TRIO"/>
    <property type="match status" value="1"/>
</dbReference>
<reference evidence="3 4" key="1">
    <citation type="journal article" date="2011" name="J. Gen. Appl. Microbiol.">
        <title>Draft genome sequencing of the enigmatic yeast Saitoella complicata.</title>
        <authorList>
            <person name="Nishida H."/>
            <person name="Hamamoto M."/>
            <person name="Sugiyama J."/>
        </authorList>
    </citation>
    <scope>NUCLEOTIDE SEQUENCE [LARGE SCALE GENOMIC DNA]</scope>
    <source>
        <strain evidence="3 4">NRRL Y-17804</strain>
    </source>
</reference>
<dbReference type="PANTHER" id="PTHR46590">
    <property type="entry name" value="PHOSPHATIDYLINOSITOL TRANSFER PROTEIN CSR1-RELATED"/>
    <property type="match status" value="1"/>
</dbReference>